<reference evidence="3 4" key="1">
    <citation type="journal article" date="2013" name="Nature">
        <title>The genomes of four tapeworm species reveal adaptations to parasitism.</title>
        <authorList>
            <person name="Tsai I.J."/>
            <person name="Zarowiecki M."/>
            <person name="Holroyd N."/>
            <person name="Garciarrubio A."/>
            <person name="Sanchez-Flores A."/>
            <person name="Brooks K.L."/>
            <person name="Tracey A."/>
            <person name="Bobes R.J."/>
            <person name="Fragoso G."/>
            <person name="Sciutto E."/>
            <person name="Aslett M."/>
            <person name="Beasley H."/>
            <person name="Bennett H.M."/>
            <person name="Cai J."/>
            <person name="Camicia F."/>
            <person name="Clark R."/>
            <person name="Cucher M."/>
            <person name="De Silva N."/>
            <person name="Day T.A."/>
            <person name="Deplazes P."/>
            <person name="Estrada K."/>
            <person name="Fernandez C."/>
            <person name="Holland P.W."/>
            <person name="Hou J."/>
            <person name="Hu S."/>
            <person name="Huckvale T."/>
            <person name="Hung S.S."/>
            <person name="Kamenetzky L."/>
            <person name="Keane J.A."/>
            <person name="Kiss F."/>
            <person name="Koziol U."/>
            <person name="Lambert O."/>
            <person name="Liu K."/>
            <person name="Luo X."/>
            <person name="Luo Y."/>
            <person name="Macchiaroli N."/>
            <person name="Nichol S."/>
            <person name="Paps J."/>
            <person name="Parkinson J."/>
            <person name="Pouchkina-Stantcheva N."/>
            <person name="Riddiford N."/>
            <person name="Rosenzvit M."/>
            <person name="Salinas G."/>
            <person name="Wasmuth J.D."/>
            <person name="Zamanian M."/>
            <person name="Zheng Y."/>
            <person name="Cai X."/>
            <person name="Soberon X."/>
            <person name="Olson P.D."/>
            <person name="Laclette J.P."/>
            <person name="Brehm K."/>
            <person name="Berriman M."/>
            <person name="Garciarrubio A."/>
            <person name="Bobes R.J."/>
            <person name="Fragoso G."/>
            <person name="Sanchez-Flores A."/>
            <person name="Estrada K."/>
            <person name="Cevallos M.A."/>
            <person name="Morett E."/>
            <person name="Gonzalez V."/>
            <person name="Portillo T."/>
            <person name="Ochoa-Leyva A."/>
            <person name="Jose M.V."/>
            <person name="Sciutto E."/>
            <person name="Landa A."/>
            <person name="Jimenez L."/>
            <person name="Valdes V."/>
            <person name="Carrero J.C."/>
            <person name="Larralde C."/>
            <person name="Morales-Montor J."/>
            <person name="Limon-Lason J."/>
            <person name="Soberon X."/>
            <person name="Laclette J.P."/>
        </authorList>
    </citation>
    <scope>NUCLEOTIDE SEQUENCE [LARGE SCALE GENOMIC DNA]</scope>
</reference>
<feature type="transmembrane region" description="Helical" evidence="2">
    <location>
        <begin position="96"/>
        <end position="113"/>
    </location>
</feature>
<gene>
    <name evidence="3" type="ORF">EgrG_000738800</name>
</gene>
<keyword evidence="2" id="KW-0472">Membrane</keyword>
<reference evidence="3" key="2">
    <citation type="submission" date="2014-06" db="EMBL/GenBank/DDBJ databases">
        <authorList>
            <person name="Aslett M."/>
        </authorList>
    </citation>
    <scope>NUCLEOTIDE SEQUENCE</scope>
</reference>
<dbReference type="AlphaFoldDB" id="A0A068X2Z6"/>
<feature type="region of interest" description="Disordered" evidence="1">
    <location>
        <begin position="452"/>
        <end position="471"/>
    </location>
</feature>
<dbReference type="OrthoDB" id="6264104at2759"/>
<sequence>MRRLKIPSFLLDAGIYKQTISTSSFVAASTAFKLKPLLLSRHRHIRAPLESSMKQMASSDDSELALIIDSHKVGSKCTKGKVKMIHAGVSDPGMRFLIYLVSLALSLAALSILKLHKLLEWLMVDSDTPVTARLQELRTKSALISEILRAAAFRYTQCVPHPSVPVPLSKTSTLQSHQQQPLYPITPTSTSSMEALQMPFSSGMCFHTCKLATAMSAQCLLCLMRNSEEDVYPSLDLGRQRCHSESTIDVPPVRWSKPSRPNAGICRAQVISNASSICLSVEMCSGHHSPFTNKSGLYIASDVKNGASRFWRLSADSVTQRKLHTEDSSSSSTPLFHRSPKLVACVAPTSTSIAAASSSSPSPPSVRSSSSSKVALCALEFWKTVPRTTLFATLQEMDQEFENVFNTEEARAVNLAAASSVKRCYFHPRPQPILFPSIPVVRRDCAVDARRETREAATSPLVEEDLEEGDHPEAEGLELDDEGVYFTFDLHNRTDACFEEYTDQDEEECEGCSTEPRETHKAGVRYGEGLSDLVALTNSISDDLLQLESGCQELINRVHANRIELDRVNDSLSFVWNTKDECTSAPATSTSVSVMENSWSSGGSCSVFTHRYSPMGASFISSSGSCCPCNCHREELVEAMVNQPDPELSSEMLSSLTLVHSESLPDEKFFHSAPSFEEDNAVAWCDTNSHHQCGSSSSLAIHAVSIVTAPTTRSPSSSSPHHALIPSSLIMFSLMTIISVALSVRIVNHCHCADAAQFRVRCNTNTPVH</sequence>
<keyword evidence="2" id="KW-0812">Transmembrane</keyword>
<protein>
    <submittedName>
        <fullName evidence="3 5">Expressed conserved protein</fullName>
    </submittedName>
</protein>
<evidence type="ECO:0000313" key="3">
    <source>
        <dbReference type="EMBL" id="CDS24271.1"/>
    </source>
</evidence>
<evidence type="ECO:0000313" key="5">
    <source>
        <dbReference type="WBParaSite" id="EgrG_000738800"/>
    </source>
</evidence>
<reference evidence="5" key="3">
    <citation type="submission" date="2020-10" db="UniProtKB">
        <authorList>
            <consortium name="WormBaseParasite"/>
        </authorList>
    </citation>
    <scope>IDENTIFICATION</scope>
</reference>
<dbReference type="Proteomes" id="UP000492820">
    <property type="component" value="Unassembled WGS sequence"/>
</dbReference>
<evidence type="ECO:0000256" key="2">
    <source>
        <dbReference type="SAM" id="Phobius"/>
    </source>
</evidence>
<evidence type="ECO:0000256" key="1">
    <source>
        <dbReference type="SAM" id="MobiDB-lite"/>
    </source>
</evidence>
<dbReference type="EMBL" id="LK028600">
    <property type="protein sequence ID" value="CDS24271.1"/>
    <property type="molecule type" value="Genomic_DNA"/>
</dbReference>
<proteinExistence type="predicted"/>
<dbReference type="WBParaSite" id="EgrG_000738800">
    <property type="protein sequence ID" value="EgrG_000738800"/>
    <property type="gene ID" value="EgrG_000738800"/>
</dbReference>
<name>A0A068X2Z6_ECHGR</name>
<evidence type="ECO:0000313" key="4">
    <source>
        <dbReference type="Proteomes" id="UP000492820"/>
    </source>
</evidence>
<keyword evidence="2" id="KW-1133">Transmembrane helix</keyword>
<organism evidence="3">
    <name type="scientific">Echinococcus granulosus</name>
    <name type="common">Hydatid tapeworm</name>
    <dbReference type="NCBI Taxonomy" id="6210"/>
    <lineage>
        <taxon>Eukaryota</taxon>
        <taxon>Metazoa</taxon>
        <taxon>Spiralia</taxon>
        <taxon>Lophotrochozoa</taxon>
        <taxon>Platyhelminthes</taxon>
        <taxon>Cestoda</taxon>
        <taxon>Eucestoda</taxon>
        <taxon>Cyclophyllidea</taxon>
        <taxon>Taeniidae</taxon>
        <taxon>Echinococcus</taxon>
        <taxon>Echinococcus granulosus group</taxon>
    </lineage>
</organism>
<accession>A0A068X2Z6</accession>